<organism evidence="2 3">
    <name type="scientific">Mycobacterium kansasii 662</name>
    <dbReference type="NCBI Taxonomy" id="1299326"/>
    <lineage>
        <taxon>Bacteria</taxon>
        <taxon>Bacillati</taxon>
        <taxon>Actinomycetota</taxon>
        <taxon>Actinomycetes</taxon>
        <taxon>Mycobacteriales</taxon>
        <taxon>Mycobacteriaceae</taxon>
        <taxon>Mycobacterium</taxon>
    </lineage>
</organism>
<name>X7ZC49_MYCKA</name>
<dbReference type="AlphaFoldDB" id="X7ZC49"/>
<dbReference type="Proteomes" id="UP000020561">
    <property type="component" value="Unassembled WGS sequence"/>
</dbReference>
<feature type="region of interest" description="Disordered" evidence="1">
    <location>
        <begin position="1"/>
        <end position="43"/>
    </location>
</feature>
<reference evidence="2 3" key="1">
    <citation type="submission" date="2013-12" db="EMBL/GenBank/DDBJ databases">
        <authorList>
            <person name="Brown-Elliot B."/>
            <person name="Wallace R."/>
            <person name="Lenaerts A."/>
            <person name="Ordway D."/>
            <person name="DeGroote M.A."/>
            <person name="Parker T."/>
            <person name="Sizemore C."/>
            <person name="Tallon L.J."/>
            <person name="Sadzewicz L.K."/>
            <person name="Sengamalay N."/>
            <person name="Fraser C.M."/>
            <person name="Hine E."/>
            <person name="Shefchek K.A."/>
            <person name="Das S.P."/>
            <person name="Tettelin H."/>
        </authorList>
    </citation>
    <scope>NUCLEOTIDE SEQUENCE [LARGE SCALE GENOMIC DNA]</scope>
    <source>
        <strain evidence="2 3">662</strain>
    </source>
</reference>
<feature type="compositionally biased region" description="Basic and acidic residues" evidence="1">
    <location>
        <begin position="11"/>
        <end position="28"/>
    </location>
</feature>
<accession>X7ZC49</accession>
<protein>
    <submittedName>
        <fullName evidence="2">Uncharacterized protein</fullName>
    </submittedName>
</protein>
<gene>
    <name evidence="2" type="ORF">I545_3598</name>
</gene>
<evidence type="ECO:0000256" key="1">
    <source>
        <dbReference type="SAM" id="MobiDB-lite"/>
    </source>
</evidence>
<evidence type="ECO:0000313" key="2">
    <source>
        <dbReference type="EMBL" id="EUA17137.1"/>
    </source>
</evidence>
<sequence length="43" mass="4900">MSMMSIIDTLSRSEPRQSPAERREHPAERAAMTAPLCPQRTRC</sequence>
<evidence type="ECO:0000313" key="3">
    <source>
        <dbReference type="Proteomes" id="UP000020561"/>
    </source>
</evidence>
<comment type="caution">
    <text evidence="2">The sequence shown here is derived from an EMBL/GenBank/DDBJ whole genome shotgun (WGS) entry which is preliminary data.</text>
</comment>
<proteinExistence type="predicted"/>
<dbReference type="EMBL" id="JAOA01000005">
    <property type="protein sequence ID" value="EUA17137.1"/>
    <property type="molecule type" value="Genomic_DNA"/>
</dbReference>